<dbReference type="PANTHER" id="PTHR12935:SF0">
    <property type="entry name" value="GAMMA-GLUTAMYLCYCLOTRANSFERASE"/>
    <property type="match status" value="1"/>
</dbReference>
<evidence type="ECO:0000256" key="1">
    <source>
        <dbReference type="ARBA" id="ARBA00012346"/>
    </source>
</evidence>
<keyword evidence="6" id="KW-0472">Membrane</keyword>
<keyword evidence="6" id="KW-1133">Transmembrane helix</keyword>
<feature type="region of interest" description="Disordered" evidence="5">
    <location>
        <begin position="117"/>
        <end position="147"/>
    </location>
</feature>
<keyword evidence="8" id="KW-1185">Reference proteome</keyword>
<dbReference type="Proteomes" id="UP000799429">
    <property type="component" value="Unassembled WGS sequence"/>
</dbReference>
<feature type="compositionally biased region" description="Pro residues" evidence="5">
    <location>
        <begin position="40"/>
        <end position="49"/>
    </location>
</feature>
<evidence type="ECO:0000256" key="3">
    <source>
        <dbReference type="PIRSR" id="PIRSR617939-1"/>
    </source>
</evidence>
<dbReference type="EC" id="4.3.2.9" evidence="1"/>
<feature type="region of interest" description="Disordered" evidence="5">
    <location>
        <begin position="36"/>
        <end position="55"/>
    </location>
</feature>
<dbReference type="EMBL" id="MU006089">
    <property type="protein sequence ID" value="KAF2842971.1"/>
    <property type="molecule type" value="Genomic_DNA"/>
</dbReference>
<dbReference type="InterPro" id="IPR017939">
    <property type="entry name" value="G-Glutamylcylcotransferase"/>
</dbReference>
<feature type="transmembrane region" description="Helical" evidence="6">
    <location>
        <begin position="304"/>
        <end position="323"/>
    </location>
</feature>
<protein>
    <recommendedName>
        <fullName evidence="1">gamma-glutamylcyclotransferase</fullName>
        <ecNumber evidence="1">4.3.2.9</ecNumber>
    </recommendedName>
</protein>
<comment type="caution">
    <text evidence="7">The sequence shown here is derived from an EMBL/GenBank/DDBJ whole genome shotgun (WGS) entry which is preliminary data.</text>
</comment>
<dbReference type="GO" id="GO:0003839">
    <property type="term" value="F:gamma-glutamylcyclotransferase activity"/>
    <property type="evidence" value="ECO:0007669"/>
    <property type="project" value="UniProtKB-EC"/>
</dbReference>
<gene>
    <name evidence="7" type="ORF">M501DRAFT_1005677</name>
</gene>
<proteinExistence type="predicted"/>
<feature type="binding site" evidence="4">
    <location>
        <begin position="67"/>
        <end position="72"/>
    </location>
    <ligand>
        <name>substrate</name>
    </ligand>
</feature>
<feature type="binding site" evidence="4">
    <location>
        <position position="238"/>
    </location>
    <ligand>
        <name>substrate</name>
    </ligand>
</feature>
<feature type="transmembrane region" description="Helical" evidence="6">
    <location>
        <begin position="277"/>
        <end position="298"/>
    </location>
</feature>
<feature type="active site" description="Proton acceptor" evidence="3">
    <location>
        <position position="173"/>
    </location>
</feature>
<accession>A0A9P4SHE4</accession>
<evidence type="ECO:0000256" key="4">
    <source>
        <dbReference type="PIRSR" id="PIRSR617939-2"/>
    </source>
</evidence>
<feature type="compositionally biased region" description="Basic and acidic residues" evidence="5">
    <location>
        <begin position="135"/>
        <end position="147"/>
    </location>
</feature>
<keyword evidence="2" id="KW-0456">Lyase</keyword>
<dbReference type="AlphaFoldDB" id="A0A9P4SHE4"/>
<evidence type="ECO:0000313" key="7">
    <source>
        <dbReference type="EMBL" id="KAF2842971.1"/>
    </source>
</evidence>
<sequence>MANTPSHSPSNLQTLTASRYLTELPALFQSLIPQRLQRPTTPPPPPIPTQPLSHYHLPDSTRRTVLYLAYGSNLSHETFQGVRGIRPLSQLNVQVPSLRLTFDLPFMPYHEPCFANTALRDPSSPSKGSTSLPPSKDHPANGSDYHKDRWHKGLIGVVYEVTPSDYAHIIATEGGGSSYADIIVPCHPLPLSPVVPSVPTTPAFKAHTLFAPRQSPSVSEGRLFRRPDPSYAQPSARYLKLITDGAAQHGMPAEYLSYLAGIRPYTRTTRGQEAGRVAFLTLWMPFFAFLFALGKIFADPDGMIPGWLAQAFNAVVVAMWASYDNFFVRVFGDGERTVGDGWGEELVFGP</sequence>
<evidence type="ECO:0000256" key="5">
    <source>
        <dbReference type="SAM" id="MobiDB-lite"/>
    </source>
</evidence>
<reference evidence="7" key="1">
    <citation type="journal article" date="2020" name="Stud. Mycol.">
        <title>101 Dothideomycetes genomes: a test case for predicting lifestyles and emergence of pathogens.</title>
        <authorList>
            <person name="Haridas S."/>
            <person name="Albert R."/>
            <person name="Binder M."/>
            <person name="Bloem J."/>
            <person name="Labutti K."/>
            <person name="Salamov A."/>
            <person name="Andreopoulos B."/>
            <person name="Baker S."/>
            <person name="Barry K."/>
            <person name="Bills G."/>
            <person name="Bluhm B."/>
            <person name="Cannon C."/>
            <person name="Castanera R."/>
            <person name="Culley D."/>
            <person name="Daum C."/>
            <person name="Ezra D."/>
            <person name="Gonzalez J."/>
            <person name="Henrissat B."/>
            <person name="Kuo A."/>
            <person name="Liang C."/>
            <person name="Lipzen A."/>
            <person name="Lutzoni F."/>
            <person name="Magnuson J."/>
            <person name="Mondo S."/>
            <person name="Nolan M."/>
            <person name="Ohm R."/>
            <person name="Pangilinan J."/>
            <person name="Park H.-J."/>
            <person name="Ramirez L."/>
            <person name="Alfaro M."/>
            <person name="Sun H."/>
            <person name="Tritt A."/>
            <person name="Yoshinaga Y."/>
            <person name="Zwiers L.-H."/>
            <person name="Turgeon B."/>
            <person name="Goodwin S."/>
            <person name="Spatafora J."/>
            <person name="Crous P."/>
            <person name="Grigoriev I."/>
        </authorList>
    </citation>
    <scope>NUCLEOTIDE SEQUENCE</scope>
    <source>
        <strain evidence="7">CBS 101060</strain>
    </source>
</reference>
<evidence type="ECO:0000256" key="2">
    <source>
        <dbReference type="ARBA" id="ARBA00023239"/>
    </source>
</evidence>
<evidence type="ECO:0000256" key="6">
    <source>
        <dbReference type="SAM" id="Phobius"/>
    </source>
</evidence>
<dbReference type="Gene3D" id="3.10.490.10">
    <property type="entry name" value="Gamma-glutamyl cyclotransferase-like"/>
    <property type="match status" value="1"/>
</dbReference>
<evidence type="ECO:0000313" key="8">
    <source>
        <dbReference type="Proteomes" id="UP000799429"/>
    </source>
</evidence>
<feature type="compositionally biased region" description="Polar residues" evidence="5">
    <location>
        <begin position="123"/>
        <end position="133"/>
    </location>
</feature>
<keyword evidence="6" id="KW-0812">Transmembrane</keyword>
<name>A0A9P4SHE4_9PEZI</name>
<organism evidence="7 8">
    <name type="scientific">Patellaria atrata CBS 101060</name>
    <dbReference type="NCBI Taxonomy" id="1346257"/>
    <lineage>
        <taxon>Eukaryota</taxon>
        <taxon>Fungi</taxon>
        <taxon>Dikarya</taxon>
        <taxon>Ascomycota</taxon>
        <taxon>Pezizomycotina</taxon>
        <taxon>Dothideomycetes</taxon>
        <taxon>Dothideomycetes incertae sedis</taxon>
        <taxon>Patellariales</taxon>
        <taxon>Patellariaceae</taxon>
        <taxon>Patellaria</taxon>
    </lineage>
</organism>
<dbReference type="OrthoDB" id="2017317at2759"/>
<dbReference type="PANTHER" id="PTHR12935">
    <property type="entry name" value="GAMMA-GLUTAMYLCYCLOTRANSFERASE"/>
    <property type="match status" value="1"/>
</dbReference>